<reference evidence="3" key="1">
    <citation type="submission" date="2021-06" db="EMBL/GenBank/DDBJ databases">
        <title>Candida auris outbreak in lebanese hospital.</title>
        <authorList>
            <person name="Finianos M."/>
        </authorList>
    </citation>
    <scope>NUCLEOTIDE SEQUENCE</scope>
    <source>
        <strain evidence="3">CA7LBN</strain>
    </source>
</reference>
<sequence>MPHSHHGRQLLPLIMNAVVVLIGGGHAAGKRTTAQWIKNDIKKVISGPLDVEVIDMDDYCSQKCLSVGQEHDKNAAITVNENKTVSVPKPSRYDFSALHKHIEQSASSSTTSKKVIIVHGLYALYEKSIRDLSHIKVFISGDADSRLIRWIRRDVLGKHKTVQLENIINAYLHGAKQEMNDYIFPTKEQADVIMPRGAEANAVSLIVDGLLPLLSPNEKMPEPSSSNVLRPTEHSFKNEKFDAQKNKYYDVA</sequence>
<dbReference type="PRINTS" id="PR00988">
    <property type="entry name" value="URIDINKINASE"/>
</dbReference>
<feature type="domain" description="Phosphoribulokinase/uridine kinase" evidence="2">
    <location>
        <begin position="93"/>
        <end position="199"/>
    </location>
</feature>
<proteinExistence type="predicted"/>
<evidence type="ECO:0000259" key="2">
    <source>
        <dbReference type="Pfam" id="PF00485"/>
    </source>
</evidence>
<protein>
    <recommendedName>
        <fullName evidence="2">Phosphoribulokinase/uridine kinase domain-containing protein</fullName>
    </recommendedName>
</protein>
<evidence type="ECO:0000256" key="1">
    <source>
        <dbReference type="SAM" id="SignalP"/>
    </source>
</evidence>
<evidence type="ECO:0000313" key="3">
    <source>
        <dbReference type="EMBL" id="QWW24822.1"/>
    </source>
</evidence>
<dbReference type="InterPro" id="IPR006083">
    <property type="entry name" value="PRK/URK"/>
</dbReference>
<gene>
    <name evidence="3" type="ORF">CA7LBN_003679</name>
</gene>
<dbReference type="Gene3D" id="3.40.50.300">
    <property type="entry name" value="P-loop containing nucleotide triphosphate hydrolases"/>
    <property type="match status" value="1"/>
</dbReference>
<dbReference type="GO" id="GO:0016301">
    <property type="term" value="F:kinase activity"/>
    <property type="evidence" value="ECO:0007669"/>
    <property type="project" value="InterPro"/>
</dbReference>
<feature type="chain" id="PRO_5034565331" description="Phosphoribulokinase/uridine kinase domain-containing protein" evidence="1">
    <location>
        <begin position="28"/>
        <end position="252"/>
    </location>
</feature>
<dbReference type="SUPFAM" id="SSF52540">
    <property type="entry name" value="P-loop containing nucleoside triphosphate hydrolases"/>
    <property type="match status" value="1"/>
</dbReference>
<accession>A0A8F3AIT6</accession>
<dbReference type="Pfam" id="PF00485">
    <property type="entry name" value="PRK"/>
    <property type="match status" value="1"/>
</dbReference>
<dbReference type="GO" id="GO:0005524">
    <property type="term" value="F:ATP binding"/>
    <property type="evidence" value="ECO:0007669"/>
    <property type="project" value="InterPro"/>
</dbReference>
<dbReference type="PANTHER" id="PTHR10285">
    <property type="entry name" value="URIDINE KINASE"/>
    <property type="match status" value="1"/>
</dbReference>
<dbReference type="Proteomes" id="UP000825438">
    <property type="component" value="Chromosome IV"/>
</dbReference>
<name>A0A8F3AIT6_CANAR</name>
<organism evidence="3">
    <name type="scientific">Candidozyma auris</name>
    <name type="common">Yeast</name>
    <name type="synonym">Candida auris</name>
    <dbReference type="NCBI Taxonomy" id="498019"/>
    <lineage>
        <taxon>Eukaryota</taxon>
        <taxon>Fungi</taxon>
        <taxon>Dikarya</taxon>
        <taxon>Ascomycota</taxon>
        <taxon>Saccharomycotina</taxon>
        <taxon>Pichiomycetes</taxon>
        <taxon>Metschnikowiaceae</taxon>
        <taxon>Candidozyma</taxon>
    </lineage>
</organism>
<dbReference type="InterPro" id="IPR027417">
    <property type="entry name" value="P-loop_NTPase"/>
</dbReference>
<keyword evidence="1" id="KW-0732">Signal</keyword>
<dbReference type="AlphaFoldDB" id="A0A8F3AIT6"/>
<dbReference type="EMBL" id="CP076752">
    <property type="protein sequence ID" value="QWW24822.1"/>
    <property type="molecule type" value="Genomic_DNA"/>
</dbReference>
<feature type="signal peptide" evidence="1">
    <location>
        <begin position="1"/>
        <end position="27"/>
    </location>
</feature>